<accession>A0A9P6ASR9</accession>
<name>A0A9P6ASR9_9AGAM</name>
<dbReference type="AlphaFoldDB" id="A0A9P6ASR9"/>
<dbReference type="Proteomes" id="UP000886523">
    <property type="component" value="Unassembled WGS sequence"/>
</dbReference>
<dbReference type="Pfam" id="PF18802">
    <property type="entry name" value="CxC1"/>
    <property type="match status" value="1"/>
</dbReference>
<keyword evidence="3" id="KW-1185">Reference proteome</keyword>
<protein>
    <recommendedName>
        <fullName evidence="1">CxC1-like cysteine cluster associated with KDZ transposases domain-containing protein</fullName>
    </recommendedName>
</protein>
<proteinExistence type="predicted"/>
<evidence type="ECO:0000313" key="2">
    <source>
        <dbReference type="EMBL" id="KAF9511272.1"/>
    </source>
</evidence>
<comment type="caution">
    <text evidence="2">The sequence shown here is derived from an EMBL/GenBank/DDBJ whole genome shotgun (WGS) entry which is preliminary data.</text>
</comment>
<organism evidence="2 3">
    <name type="scientific">Hydnum rufescens UP504</name>
    <dbReference type="NCBI Taxonomy" id="1448309"/>
    <lineage>
        <taxon>Eukaryota</taxon>
        <taxon>Fungi</taxon>
        <taxon>Dikarya</taxon>
        <taxon>Basidiomycota</taxon>
        <taxon>Agaricomycotina</taxon>
        <taxon>Agaricomycetes</taxon>
        <taxon>Cantharellales</taxon>
        <taxon>Hydnaceae</taxon>
        <taxon>Hydnum</taxon>
    </lineage>
</organism>
<feature type="domain" description="CxC1-like cysteine cluster associated with KDZ transposases" evidence="1">
    <location>
        <begin position="30"/>
        <end position="120"/>
    </location>
</feature>
<feature type="non-terminal residue" evidence="2">
    <location>
        <position position="166"/>
    </location>
</feature>
<evidence type="ECO:0000313" key="3">
    <source>
        <dbReference type="Proteomes" id="UP000886523"/>
    </source>
</evidence>
<dbReference type="OrthoDB" id="3200967at2759"/>
<dbReference type="EMBL" id="MU129003">
    <property type="protein sequence ID" value="KAF9511272.1"/>
    <property type="molecule type" value="Genomic_DNA"/>
</dbReference>
<dbReference type="InterPro" id="IPR041320">
    <property type="entry name" value="CxC1"/>
</dbReference>
<sequence length="166" mass="18702">RQWDCDVIPALVHPYMAYIHLSQRGQSHTDPPPIKCSCNCRGVLKQVTAVYMDHKDSFHSLQICPCAPAPLQLVQQGLFPCLLVYPALAVSLKMVEFVLMLFLHLAPNETAWSDALTTFLARWGHVFEAQDSLCRQFTSALGQFQILLCVVNAEVDKQIIIARHEI</sequence>
<evidence type="ECO:0000259" key="1">
    <source>
        <dbReference type="Pfam" id="PF18802"/>
    </source>
</evidence>
<feature type="non-terminal residue" evidence="2">
    <location>
        <position position="1"/>
    </location>
</feature>
<reference evidence="2" key="1">
    <citation type="journal article" date="2020" name="Nat. Commun.">
        <title>Large-scale genome sequencing of mycorrhizal fungi provides insights into the early evolution of symbiotic traits.</title>
        <authorList>
            <person name="Miyauchi S."/>
            <person name="Kiss E."/>
            <person name="Kuo A."/>
            <person name="Drula E."/>
            <person name="Kohler A."/>
            <person name="Sanchez-Garcia M."/>
            <person name="Morin E."/>
            <person name="Andreopoulos B."/>
            <person name="Barry K.W."/>
            <person name="Bonito G."/>
            <person name="Buee M."/>
            <person name="Carver A."/>
            <person name="Chen C."/>
            <person name="Cichocki N."/>
            <person name="Clum A."/>
            <person name="Culley D."/>
            <person name="Crous P.W."/>
            <person name="Fauchery L."/>
            <person name="Girlanda M."/>
            <person name="Hayes R.D."/>
            <person name="Keri Z."/>
            <person name="LaButti K."/>
            <person name="Lipzen A."/>
            <person name="Lombard V."/>
            <person name="Magnuson J."/>
            <person name="Maillard F."/>
            <person name="Murat C."/>
            <person name="Nolan M."/>
            <person name="Ohm R.A."/>
            <person name="Pangilinan J."/>
            <person name="Pereira M.F."/>
            <person name="Perotto S."/>
            <person name="Peter M."/>
            <person name="Pfister S."/>
            <person name="Riley R."/>
            <person name="Sitrit Y."/>
            <person name="Stielow J.B."/>
            <person name="Szollosi G."/>
            <person name="Zifcakova L."/>
            <person name="Stursova M."/>
            <person name="Spatafora J.W."/>
            <person name="Tedersoo L."/>
            <person name="Vaario L.M."/>
            <person name="Yamada A."/>
            <person name="Yan M."/>
            <person name="Wang P."/>
            <person name="Xu J."/>
            <person name="Bruns T."/>
            <person name="Baldrian P."/>
            <person name="Vilgalys R."/>
            <person name="Dunand C."/>
            <person name="Henrissat B."/>
            <person name="Grigoriev I.V."/>
            <person name="Hibbett D."/>
            <person name="Nagy L.G."/>
            <person name="Martin F.M."/>
        </authorList>
    </citation>
    <scope>NUCLEOTIDE SEQUENCE</scope>
    <source>
        <strain evidence="2">UP504</strain>
    </source>
</reference>
<gene>
    <name evidence="2" type="ORF">BS47DRAFT_1259629</name>
</gene>